<gene>
    <name evidence="2" type="ORF">NAG76_18825</name>
</gene>
<feature type="domain" description="Glyoxalase-like" evidence="1">
    <location>
        <begin position="3"/>
        <end position="178"/>
    </location>
</feature>
<dbReference type="EMBL" id="CP097899">
    <property type="protein sequence ID" value="URN93859.1"/>
    <property type="molecule type" value="Genomic_DNA"/>
</dbReference>
<evidence type="ECO:0000313" key="2">
    <source>
        <dbReference type="EMBL" id="URN93859.1"/>
    </source>
</evidence>
<evidence type="ECO:0000313" key="3">
    <source>
        <dbReference type="Proteomes" id="UP001056756"/>
    </source>
</evidence>
<protein>
    <submittedName>
        <fullName evidence="2">VOC family protein</fullName>
    </submittedName>
</protein>
<dbReference type="InterPro" id="IPR029068">
    <property type="entry name" value="Glyas_Bleomycin-R_OHBP_Dase"/>
</dbReference>
<name>A0A9J6ZCL7_9BACL</name>
<dbReference type="SUPFAM" id="SSF54593">
    <property type="entry name" value="Glyoxalase/Bleomycin resistance protein/Dihydroxybiphenyl dioxygenase"/>
    <property type="match status" value="1"/>
</dbReference>
<dbReference type="Proteomes" id="UP001056756">
    <property type="component" value="Chromosome"/>
</dbReference>
<evidence type="ECO:0000259" key="1">
    <source>
        <dbReference type="Pfam" id="PF13468"/>
    </source>
</evidence>
<sequence>MKIDHLVVNVDRTIQEDKEIISSFHSIGLPYNPKWGKGTKGFKVSNIWIGDEYFEFVRIKRKDGGGWIQDWTTKYNNGHRGLIGFAIEVDDIQATYSKLIAQKVDISPPEPLKFRWFFNLLTRTMPWHNAYLPSFQGVPFQFFLQQMNDEKAKQFMQQYMVPNSRDNEIQRIAEVKIYGQLTTEDKAIIYALFDNIEEKDEILTIKMEDQSIQFVQDGTYKVEVILECNNEQYAGSNVDFNNVHIINR</sequence>
<dbReference type="AlphaFoldDB" id="A0A9J6ZCL7"/>
<dbReference type="Pfam" id="PF13468">
    <property type="entry name" value="Glyoxalase_3"/>
    <property type="match status" value="1"/>
</dbReference>
<dbReference type="Gene3D" id="3.10.180.10">
    <property type="entry name" value="2,3-Dihydroxybiphenyl 1,2-Dioxygenase, domain 1"/>
    <property type="match status" value="1"/>
</dbReference>
<proteinExistence type="predicted"/>
<dbReference type="KEGG" id="plig:NAG76_18825"/>
<reference evidence="2" key="1">
    <citation type="submission" date="2022-05" db="EMBL/GenBank/DDBJ databases">
        <title>Novel bacterial taxa in a minimal lignocellulolytic consortium and its capacity to transform plastics disclosed by genome-resolved metagenomics.</title>
        <authorList>
            <person name="Rodriguez C.A.D."/>
            <person name="Diaz-Garcia L."/>
            <person name="Herrera K."/>
            <person name="Tarazona N.A."/>
            <person name="Sproer C."/>
            <person name="Overmann J."/>
            <person name="Jimenez D.J."/>
        </authorList>
    </citation>
    <scope>NUCLEOTIDE SEQUENCE</scope>
    <source>
        <strain evidence="2">MAG5</strain>
    </source>
</reference>
<dbReference type="InterPro" id="IPR025870">
    <property type="entry name" value="Glyoxalase-like_dom"/>
</dbReference>
<organism evidence="2 3">
    <name type="scientific">Candidatus Pristimantibacillus lignocellulolyticus</name>
    <dbReference type="NCBI Taxonomy" id="2994561"/>
    <lineage>
        <taxon>Bacteria</taxon>
        <taxon>Bacillati</taxon>
        <taxon>Bacillota</taxon>
        <taxon>Bacilli</taxon>
        <taxon>Bacillales</taxon>
        <taxon>Paenibacillaceae</taxon>
        <taxon>Candidatus Pristimantibacillus</taxon>
    </lineage>
</organism>
<accession>A0A9J6ZCL7</accession>